<dbReference type="PROSITE" id="PS50893">
    <property type="entry name" value="ABC_TRANSPORTER_2"/>
    <property type="match status" value="1"/>
</dbReference>
<dbReference type="GO" id="GO:0016887">
    <property type="term" value="F:ATP hydrolysis activity"/>
    <property type="evidence" value="ECO:0007669"/>
    <property type="project" value="InterPro"/>
</dbReference>
<dbReference type="InterPro" id="IPR003439">
    <property type="entry name" value="ABC_transporter-like_ATP-bd"/>
</dbReference>
<keyword evidence="7" id="KW-1185">Reference proteome</keyword>
<dbReference type="SMART" id="SM00382">
    <property type="entry name" value="AAA"/>
    <property type="match status" value="1"/>
</dbReference>
<dbReference type="Proteomes" id="UP000321408">
    <property type="component" value="Chromosome"/>
</dbReference>
<comment type="similarity">
    <text evidence="1">Belongs to the ABC transporter superfamily.</text>
</comment>
<keyword evidence="2" id="KW-0813">Transport</keyword>
<evidence type="ECO:0000313" key="7">
    <source>
        <dbReference type="Proteomes" id="UP000321408"/>
    </source>
</evidence>
<proteinExistence type="inferred from homology"/>
<dbReference type="GO" id="GO:0005524">
    <property type="term" value="F:ATP binding"/>
    <property type="evidence" value="ECO:0007669"/>
    <property type="project" value="UniProtKB-KW"/>
</dbReference>
<keyword evidence="3" id="KW-0547">Nucleotide-binding</keyword>
<reference evidence="6 7" key="1">
    <citation type="journal article" date="2020" name="Nature">
        <title>Isolation of an archaeon at the prokaryote-eukaryote interface.</title>
        <authorList>
            <person name="Imachi H."/>
            <person name="Nobu M.K."/>
            <person name="Nakahara N."/>
            <person name="Morono Y."/>
            <person name="Ogawara M."/>
            <person name="Takaki Y."/>
            <person name="Takano Y."/>
            <person name="Uematsu K."/>
            <person name="Ikuta T."/>
            <person name="Ito M."/>
            <person name="Matsui Y."/>
            <person name="Miyazaki M."/>
            <person name="Murata K."/>
            <person name="Saito Y."/>
            <person name="Sakai S."/>
            <person name="Song C."/>
            <person name="Tasumi E."/>
            <person name="Yamanaka Y."/>
            <person name="Yamaguchi T."/>
            <person name="Kamagata Y."/>
            <person name="Tamaki H."/>
            <person name="Takai K."/>
        </authorList>
    </citation>
    <scope>NUCLEOTIDE SEQUENCE [LARGE SCALE GENOMIC DNA]</scope>
    <source>
        <strain evidence="6 7">MK-D1</strain>
    </source>
</reference>
<dbReference type="InterPro" id="IPR050763">
    <property type="entry name" value="ABC_transporter_ATP-binding"/>
</dbReference>
<dbReference type="Pfam" id="PF00005">
    <property type="entry name" value="ABC_tran"/>
    <property type="match status" value="1"/>
</dbReference>
<dbReference type="SUPFAM" id="SSF52540">
    <property type="entry name" value="P-loop containing nucleoside triphosphate hydrolases"/>
    <property type="match status" value="1"/>
</dbReference>
<evidence type="ECO:0000256" key="2">
    <source>
        <dbReference type="ARBA" id="ARBA00022448"/>
    </source>
</evidence>
<evidence type="ECO:0000259" key="5">
    <source>
        <dbReference type="PROSITE" id="PS50893"/>
    </source>
</evidence>
<keyword evidence="4 6" id="KW-0067">ATP-binding</keyword>
<dbReference type="RefSeq" id="WP_147664840.1">
    <property type="nucleotide sequence ID" value="NZ_CP042905.2"/>
</dbReference>
<reference evidence="6 7" key="2">
    <citation type="journal article" date="2024" name="Int. J. Syst. Evol. Microbiol.">
        <title>Promethearchaeum syntrophicum gen. nov., sp. nov., an anaerobic, obligately syntrophic archaeon, the first isolate of the lineage 'Asgard' archaea, and proposal of the new archaeal phylum Promethearchaeota phyl. nov. and kingdom Promethearchaeati regn. nov.</title>
        <authorList>
            <person name="Imachi H."/>
            <person name="Nobu M.K."/>
            <person name="Kato S."/>
            <person name="Takaki Y."/>
            <person name="Miyazaki M."/>
            <person name="Miyata M."/>
            <person name="Ogawara M."/>
            <person name="Saito Y."/>
            <person name="Sakai S."/>
            <person name="Tahara Y.O."/>
            <person name="Takano Y."/>
            <person name="Tasumi E."/>
            <person name="Uematsu K."/>
            <person name="Yoshimura T."/>
            <person name="Itoh T."/>
            <person name="Ohkuma M."/>
            <person name="Takai K."/>
        </authorList>
    </citation>
    <scope>NUCLEOTIDE SEQUENCE [LARGE SCALE GENOMIC DNA]</scope>
    <source>
        <strain evidence="6 7">MK-D1</strain>
    </source>
</reference>
<evidence type="ECO:0000313" key="6">
    <source>
        <dbReference type="EMBL" id="QEE17963.1"/>
    </source>
</evidence>
<dbReference type="InterPro" id="IPR003593">
    <property type="entry name" value="AAA+_ATPase"/>
</dbReference>
<gene>
    <name evidence="6" type="ORF">DSAG12_03801</name>
</gene>
<dbReference type="InterPro" id="IPR027417">
    <property type="entry name" value="P-loop_NTPase"/>
</dbReference>
<organism evidence="6 7">
    <name type="scientific">Promethearchaeum syntrophicum</name>
    <dbReference type="NCBI Taxonomy" id="2594042"/>
    <lineage>
        <taxon>Archaea</taxon>
        <taxon>Promethearchaeati</taxon>
        <taxon>Promethearchaeota</taxon>
        <taxon>Promethearchaeia</taxon>
        <taxon>Promethearchaeales</taxon>
        <taxon>Promethearchaeaceae</taxon>
        <taxon>Promethearchaeum</taxon>
    </lineage>
</organism>
<sequence>MGKIDSIIHTEALTKIFNRKKIAVNDLYLDVPPNAIYGFMGPNGAGKTTTIKMILGLIQPSAGSIQVLGEKMKKDSAKLRRKIGYLPTNPKFPEKMSPIKYLNFVGKIFGIPKETRIPRITELIRSIDLLNLSSSEIKKFSTGETTRVGIAACLINDPKLLILDEPTLGLDPIGRASTVNLITELGKNREKNVFLSSHILGDIDRICTHVGIINEGKLIFNGTITEVKRLIRSNSVELQIDGKSDSIIQKLKIIPNVIAVDIERHFIQVGIDSRENYTKTLPHIFNVFKNDPAELISFKSGSENLENAFLKLLEDEKSNGFLRGITKNL</sequence>
<protein>
    <submittedName>
        <fullName evidence="6">ABC transporter ATP-binding protein</fullName>
    </submittedName>
</protein>
<evidence type="ECO:0000256" key="4">
    <source>
        <dbReference type="ARBA" id="ARBA00022840"/>
    </source>
</evidence>
<evidence type="ECO:0000256" key="1">
    <source>
        <dbReference type="ARBA" id="ARBA00005417"/>
    </source>
</evidence>
<dbReference type="GeneID" id="41331769"/>
<dbReference type="EMBL" id="CP042905">
    <property type="protein sequence ID" value="QEE17963.1"/>
    <property type="molecule type" value="Genomic_DNA"/>
</dbReference>
<accession>A0A5B9DGV5</accession>
<feature type="domain" description="ABC transporter" evidence="5">
    <location>
        <begin position="8"/>
        <end position="240"/>
    </location>
</feature>
<dbReference type="PANTHER" id="PTHR42711:SF5">
    <property type="entry name" value="ABC TRANSPORTER ATP-BINDING PROTEIN NATA"/>
    <property type="match status" value="1"/>
</dbReference>
<dbReference type="OrthoDB" id="87732at2157"/>
<evidence type="ECO:0000256" key="3">
    <source>
        <dbReference type="ARBA" id="ARBA00022741"/>
    </source>
</evidence>
<dbReference type="KEGG" id="psyt:DSAG12_03801"/>
<dbReference type="PANTHER" id="PTHR42711">
    <property type="entry name" value="ABC TRANSPORTER ATP-BINDING PROTEIN"/>
    <property type="match status" value="1"/>
</dbReference>
<dbReference type="CDD" id="cd03230">
    <property type="entry name" value="ABC_DR_subfamily_A"/>
    <property type="match status" value="1"/>
</dbReference>
<dbReference type="AlphaFoldDB" id="A0A5B9DGV5"/>
<dbReference type="Gene3D" id="3.40.50.300">
    <property type="entry name" value="P-loop containing nucleotide triphosphate hydrolases"/>
    <property type="match status" value="1"/>
</dbReference>
<name>A0A5B9DGV5_9ARCH</name>